<dbReference type="Proteomes" id="UP001193081">
    <property type="component" value="Unassembled WGS sequence"/>
</dbReference>
<dbReference type="EMBL" id="SIJK02000143">
    <property type="protein sequence ID" value="MBP1469022.1"/>
    <property type="molecule type" value="Genomic_DNA"/>
</dbReference>
<evidence type="ECO:0000313" key="2">
    <source>
        <dbReference type="EMBL" id="MBP1469022.1"/>
    </source>
</evidence>
<protein>
    <recommendedName>
        <fullName evidence="4">Secreted protein</fullName>
    </recommendedName>
</protein>
<reference evidence="2 3" key="1">
    <citation type="submission" date="2021-03" db="EMBL/GenBank/DDBJ databases">
        <authorList>
            <person name="Grouzdev D.S."/>
        </authorList>
    </citation>
    <scope>NUCLEOTIDE SEQUENCE [LARGE SCALE GENOMIC DNA]</scope>
    <source>
        <strain evidence="2 3">M50-1</strain>
    </source>
</reference>
<accession>A0ABS4DHY0</accession>
<organism evidence="2 3">
    <name type="scientific">Candidatus Chloroploca mongolica</name>
    <dbReference type="NCBI Taxonomy" id="2528176"/>
    <lineage>
        <taxon>Bacteria</taxon>
        <taxon>Bacillati</taxon>
        <taxon>Chloroflexota</taxon>
        <taxon>Chloroflexia</taxon>
        <taxon>Chloroflexales</taxon>
        <taxon>Chloroflexineae</taxon>
        <taxon>Oscillochloridaceae</taxon>
        <taxon>Candidatus Chloroploca</taxon>
    </lineage>
</organism>
<sequence>MSGEAEVSIGCGLLLVTSATASSTTASGKPRSSSPSTTLCRKPGAEGAHYERIVARQFMRKVELAHRARAGHKIGAGQGVA</sequence>
<keyword evidence="3" id="KW-1185">Reference proteome</keyword>
<evidence type="ECO:0000313" key="3">
    <source>
        <dbReference type="Proteomes" id="UP001193081"/>
    </source>
</evidence>
<gene>
    <name evidence="2" type="ORF">EYB53_025155</name>
</gene>
<feature type="compositionally biased region" description="Polar residues" evidence="1">
    <location>
        <begin position="30"/>
        <end position="39"/>
    </location>
</feature>
<evidence type="ECO:0008006" key="4">
    <source>
        <dbReference type="Google" id="ProtNLM"/>
    </source>
</evidence>
<comment type="caution">
    <text evidence="2">The sequence shown here is derived from an EMBL/GenBank/DDBJ whole genome shotgun (WGS) entry which is preliminary data.</text>
</comment>
<dbReference type="RefSeq" id="WP_135482362.1">
    <property type="nucleotide sequence ID" value="NZ_SIJK02000143.1"/>
</dbReference>
<feature type="region of interest" description="Disordered" evidence="1">
    <location>
        <begin position="22"/>
        <end position="45"/>
    </location>
</feature>
<evidence type="ECO:0000256" key="1">
    <source>
        <dbReference type="SAM" id="MobiDB-lite"/>
    </source>
</evidence>
<name>A0ABS4DHY0_9CHLR</name>
<proteinExistence type="predicted"/>